<evidence type="ECO:0000313" key="1">
    <source>
        <dbReference type="EMBL" id="PNF30729.1"/>
    </source>
</evidence>
<keyword evidence="2" id="KW-1185">Reference proteome</keyword>
<evidence type="ECO:0000313" key="2">
    <source>
        <dbReference type="Proteomes" id="UP000235965"/>
    </source>
</evidence>
<reference evidence="1 2" key="1">
    <citation type="submission" date="2017-12" db="EMBL/GenBank/DDBJ databases">
        <title>Hemimetabolous genomes reveal molecular basis of termite eusociality.</title>
        <authorList>
            <person name="Harrison M.C."/>
            <person name="Jongepier E."/>
            <person name="Robertson H.M."/>
            <person name="Arning N."/>
            <person name="Bitard-Feildel T."/>
            <person name="Chao H."/>
            <person name="Childers C.P."/>
            <person name="Dinh H."/>
            <person name="Doddapaneni H."/>
            <person name="Dugan S."/>
            <person name="Gowin J."/>
            <person name="Greiner C."/>
            <person name="Han Y."/>
            <person name="Hu H."/>
            <person name="Hughes D.S.T."/>
            <person name="Huylmans A.-K."/>
            <person name="Kemena C."/>
            <person name="Kremer L.P.M."/>
            <person name="Lee S.L."/>
            <person name="Lopez-Ezquerra A."/>
            <person name="Mallet L."/>
            <person name="Monroy-Kuhn J.M."/>
            <person name="Moser A."/>
            <person name="Murali S.C."/>
            <person name="Muzny D.M."/>
            <person name="Otani S."/>
            <person name="Piulachs M.-D."/>
            <person name="Poelchau M."/>
            <person name="Qu J."/>
            <person name="Schaub F."/>
            <person name="Wada-Katsumata A."/>
            <person name="Worley K.C."/>
            <person name="Xie Q."/>
            <person name="Ylla G."/>
            <person name="Poulsen M."/>
            <person name="Gibbs R.A."/>
            <person name="Schal C."/>
            <person name="Richards S."/>
            <person name="Belles X."/>
            <person name="Korb J."/>
            <person name="Bornberg-Bauer E."/>
        </authorList>
    </citation>
    <scope>NUCLEOTIDE SEQUENCE [LARGE SCALE GENOMIC DNA]</scope>
    <source>
        <tissue evidence="1">Whole body</tissue>
    </source>
</reference>
<comment type="caution">
    <text evidence="1">The sequence shown here is derived from an EMBL/GenBank/DDBJ whole genome shotgun (WGS) entry which is preliminary data.</text>
</comment>
<protein>
    <submittedName>
        <fullName evidence="1">Uncharacterized protein</fullName>
    </submittedName>
</protein>
<proteinExistence type="predicted"/>
<dbReference type="AlphaFoldDB" id="A0A2J7QQ69"/>
<accession>A0A2J7QQ69</accession>
<name>A0A2J7QQ69_9NEOP</name>
<dbReference type="Proteomes" id="UP000235965">
    <property type="component" value="Unassembled WGS sequence"/>
</dbReference>
<dbReference type="EMBL" id="NEVH01012087">
    <property type="protein sequence ID" value="PNF30729.1"/>
    <property type="molecule type" value="Genomic_DNA"/>
</dbReference>
<gene>
    <name evidence="1" type="ORF">B7P43_G06144</name>
</gene>
<dbReference type="InParanoid" id="A0A2J7QQ69"/>
<organism evidence="1 2">
    <name type="scientific">Cryptotermes secundus</name>
    <dbReference type="NCBI Taxonomy" id="105785"/>
    <lineage>
        <taxon>Eukaryota</taxon>
        <taxon>Metazoa</taxon>
        <taxon>Ecdysozoa</taxon>
        <taxon>Arthropoda</taxon>
        <taxon>Hexapoda</taxon>
        <taxon>Insecta</taxon>
        <taxon>Pterygota</taxon>
        <taxon>Neoptera</taxon>
        <taxon>Polyneoptera</taxon>
        <taxon>Dictyoptera</taxon>
        <taxon>Blattodea</taxon>
        <taxon>Blattoidea</taxon>
        <taxon>Termitoidae</taxon>
        <taxon>Kalotermitidae</taxon>
        <taxon>Cryptotermitinae</taxon>
        <taxon>Cryptotermes</taxon>
    </lineage>
</organism>
<sequence>MFNNRIRIKVMSATFCGFIITQNDKFGHFDKHGMLVTNMAAITVYNKHRVLCMQDI</sequence>